<keyword evidence="7 9" id="KW-0472">Membrane</keyword>
<accession>G7UTH5</accession>
<evidence type="ECO:0000259" key="13">
    <source>
        <dbReference type="Pfam" id="PF07715"/>
    </source>
</evidence>
<dbReference type="InterPro" id="IPR000531">
    <property type="entry name" value="Beta-barrel_TonB"/>
</dbReference>
<evidence type="ECO:0000256" key="9">
    <source>
        <dbReference type="PROSITE-ProRule" id="PRU01360"/>
    </source>
</evidence>
<proteinExistence type="inferred from homology"/>
<evidence type="ECO:0000256" key="6">
    <source>
        <dbReference type="ARBA" id="ARBA00023077"/>
    </source>
</evidence>
<organism evidence="14 15">
    <name type="scientific">Pseudoxanthomonas spadix (strain BD-a59)</name>
    <dbReference type="NCBI Taxonomy" id="1045855"/>
    <lineage>
        <taxon>Bacteria</taxon>
        <taxon>Pseudomonadati</taxon>
        <taxon>Pseudomonadota</taxon>
        <taxon>Gammaproteobacteria</taxon>
        <taxon>Lysobacterales</taxon>
        <taxon>Lysobacteraceae</taxon>
        <taxon>Pseudoxanthomonas</taxon>
    </lineage>
</organism>
<keyword evidence="14" id="KW-0675">Receptor</keyword>
<name>G7UTH5_PSEUP</name>
<sequence length="868" mass="96122">MLLAAGSLALPEAMAQQSTAGQQMQEEPASTPTELDTVIVTGQRQAQREAIQTKRETFAVSDVVASDDIGKLPDHNTAAALQRVPGVAVWEDQGEPREPIIRGLTSTYNRTTIDGALVSSVSEEGRNVPLDIVPSVMADRIEVIKTVTPDQDANAIGGIINIVTRSAFSTGQPFLDATGSLGFAEQHGDVRNDKQPYRVNFAAGRLFGADDQFGIVVSASDEQLDYDIPQVESASPSVREYTAAGAPVDSGSALGNGIQVPTQRRLFWYNNTKNRSGLNAKLEWRPNPDFRWDTSAAYNTMEDDEERIENRLEPIGNVANQTATSGDFASGRQFIQLNLPDTERSIWLGRSAVEWTAAERLKVSGDVIYSRAELDQTTTAIEFRTPTGTRARDFGFSYDTSDFYPIFTPYDQAAARDPANYRFQQYRDTQLDSIEESQQARLDLEYDNGGLENFFKLKFGGVARFTDRELDQDRITYSTRSGFNWTLDSVSRAGPDKLIKGRYLLSPRIDYRAANDFLNANIGNFNAALDNIGSDFTVSEDVYAGYGQATIKRGPFTVIAGMRYERTEVDTDSTRASDDVYLPVSDSGSYHNWLPGLHLRYDATDNLVLRAAWTNTIGRPDFADITANSSINFDGSVAVLTRGNPSLKPRESEGFDLSLEYYLDEGLVALGLFRKRIDNEIFTLTSNVEMDLGIGRGVEMVQVQQPMNAQSAKITGAEVAWQQTLSFLPAPFDGLGFNLNATFLDTEFAFITSAGLRETGLYMQPDVITNAALFYQYGPVEFRVSHNYLGGFLETINDTIPNADQYWKGRHTYDASVDWQLSDRLTVFVQGQNLSDTGRREVTGPGKQYLQESADYGRTYWVGLSGHF</sequence>
<dbReference type="Gene3D" id="2.170.130.10">
    <property type="entry name" value="TonB-dependent receptor, plug domain"/>
    <property type="match status" value="1"/>
</dbReference>
<protein>
    <submittedName>
        <fullName evidence="14">TonB-dependent receptor</fullName>
    </submittedName>
</protein>
<gene>
    <name evidence="14" type="ordered locus">DSC_01115</name>
</gene>
<feature type="domain" description="TonB-dependent receptor plug" evidence="13">
    <location>
        <begin position="54"/>
        <end position="159"/>
    </location>
</feature>
<dbReference type="PROSITE" id="PS52016">
    <property type="entry name" value="TONB_DEPENDENT_REC_3"/>
    <property type="match status" value="1"/>
</dbReference>
<keyword evidence="5" id="KW-0732">Signal</keyword>
<dbReference type="OrthoDB" id="8727862at2"/>
<dbReference type="Pfam" id="PF07715">
    <property type="entry name" value="Plug"/>
    <property type="match status" value="1"/>
</dbReference>
<reference evidence="14 15" key="1">
    <citation type="journal article" date="2012" name="J. Bacteriol.">
        <title>Complete Genome Sequence of the BTEX-Degrading Bacterium Pseudoxanthomonas spadix BD-a59.</title>
        <authorList>
            <person name="Lee S.H."/>
            <person name="Jin H.M."/>
            <person name="Lee H.J."/>
            <person name="Kim J.M."/>
            <person name="Jeon C.O."/>
        </authorList>
    </citation>
    <scope>NUCLEOTIDE SEQUENCE [LARGE SCALE GENOMIC DNA]</scope>
    <source>
        <strain evidence="14 15">BD-a59</strain>
    </source>
</reference>
<dbReference type="InterPro" id="IPR037066">
    <property type="entry name" value="Plug_dom_sf"/>
</dbReference>
<dbReference type="SUPFAM" id="SSF56935">
    <property type="entry name" value="Porins"/>
    <property type="match status" value="1"/>
</dbReference>
<keyword evidence="8 9" id="KW-0998">Cell outer membrane</keyword>
<dbReference type="CDD" id="cd01347">
    <property type="entry name" value="ligand_gated_channel"/>
    <property type="match status" value="1"/>
</dbReference>
<dbReference type="InterPro" id="IPR010916">
    <property type="entry name" value="TonB_box_CS"/>
</dbReference>
<keyword evidence="2 9" id="KW-0813">Transport</keyword>
<dbReference type="NCBIfam" id="TIGR01782">
    <property type="entry name" value="TonB-Xanth-Caul"/>
    <property type="match status" value="1"/>
</dbReference>
<evidence type="ECO:0000259" key="12">
    <source>
        <dbReference type="Pfam" id="PF00593"/>
    </source>
</evidence>
<dbReference type="STRING" id="1045855.DSC_01115"/>
<evidence type="ECO:0000256" key="8">
    <source>
        <dbReference type="ARBA" id="ARBA00023237"/>
    </source>
</evidence>
<evidence type="ECO:0000256" key="3">
    <source>
        <dbReference type="ARBA" id="ARBA00022452"/>
    </source>
</evidence>
<evidence type="ECO:0000313" key="15">
    <source>
        <dbReference type="Proteomes" id="UP000005870"/>
    </source>
</evidence>
<dbReference type="InterPro" id="IPR036942">
    <property type="entry name" value="Beta-barrel_TonB_sf"/>
</dbReference>
<dbReference type="GO" id="GO:0009279">
    <property type="term" value="C:cell outer membrane"/>
    <property type="evidence" value="ECO:0007669"/>
    <property type="project" value="UniProtKB-SubCell"/>
</dbReference>
<evidence type="ECO:0000313" key="14">
    <source>
        <dbReference type="EMBL" id="AER54876.1"/>
    </source>
</evidence>
<dbReference type="InterPro" id="IPR010104">
    <property type="entry name" value="TonB_rcpt_bac"/>
</dbReference>
<dbReference type="RefSeq" id="WP_014159054.1">
    <property type="nucleotide sequence ID" value="NC_016147.2"/>
</dbReference>
<keyword evidence="4 9" id="KW-0812">Transmembrane</keyword>
<dbReference type="Pfam" id="PF00593">
    <property type="entry name" value="TonB_dep_Rec_b-barrel"/>
    <property type="match status" value="1"/>
</dbReference>
<dbReference type="Gene3D" id="2.40.170.20">
    <property type="entry name" value="TonB-dependent receptor, beta-barrel domain"/>
    <property type="match status" value="1"/>
</dbReference>
<dbReference type="PROSITE" id="PS00430">
    <property type="entry name" value="TONB_DEPENDENT_REC_1"/>
    <property type="match status" value="1"/>
</dbReference>
<dbReference type="HOGENOM" id="CLU_006935_1_2_6"/>
<dbReference type="EMBL" id="CP003093">
    <property type="protein sequence ID" value="AER54876.1"/>
    <property type="molecule type" value="Genomic_DNA"/>
</dbReference>
<dbReference type="PANTHER" id="PTHR40980:SF4">
    <property type="entry name" value="TONB-DEPENDENT RECEPTOR-LIKE BETA-BARREL DOMAIN-CONTAINING PROTEIN"/>
    <property type="match status" value="1"/>
</dbReference>
<evidence type="ECO:0000256" key="1">
    <source>
        <dbReference type="ARBA" id="ARBA00004571"/>
    </source>
</evidence>
<feature type="domain" description="TonB-dependent receptor-like beta-barrel" evidence="12">
    <location>
        <begin position="389"/>
        <end position="834"/>
    </location>
</feature>
<dbReference type="eggNOG" id="COG4771">
    <property type="taxonomic scope" value="Bacteria"/>
</dbReference>
<keyword evidence="15" id="KW-1185">Reference proteome</keyword>
<evidence type="ECO:0000256" key="4">
    <source>
        <dbReference type="ARBA" id="ARBA00022692"/>
    </source>
</evidence>
<dbReference type="AlphaFoldDB" id="G7UTH5"/>
<evidence type="ECO:0000256" key="2">
    <source>
        <dbReference type="ARBA" id="ARBA00022448"/>
    </source>
</evidence>
<dbReference type="eggNOG" id="COG1629">
    <property type="taxonomic scope" value="Bacteria"/>
</dbReference>
<keyword evidence="6 10" id="KW-0798">TonB box</keyword>
<dbReference type="KEGG" id="psd:DSC_01115"/>
<dbReference type="InterPro" id="IPR012910">
    <property type="entry name" value="Plug_dom"/>
</dbReference>
<comment type="similarity">
    <text evidence="9 11">Belongs to the TonB-dependent receptor family.</text>
</comment>
<evidence type="ECO:0000256" key="5">
    <source>
        <dbReference type="ARBA" id="ARBA00022729"/>
    </source>
</evidence>
<feature type="short sequence motif" description="TonB box" evidence="10">
    <location>
        <begin position="37"/>
        <end position="43"/>
    </location>
</feature>
<dbReference type="PANTHER" id="PTHR40980">
    <property type="entry name" value="PLUG DOMAIN-CONTAINING PROTEIN"/>
    <property type="match status" value="1"/>
</dbReference>
<comment type="subcellular location">
    <subcellularLocation>
        <location evidence="1 9">Cell outer membrane</location>
        <topology evidence="1 9">Multi-pass membrane protein</topology>
    </subcellularLocation>
</comment>
<evidence type="ECO:0000256" key="7">
    <source>
        <dbReference type="ARBA" id="ARBA00023136"/>
    </source>
</evidence>
<evidence type="ECO:0000256" key="10">
    <source>
        <dbReference type="PROSITE-ProRule" id="PRU10143"/>
    </source>
</evidence>
<dbReference type="Proteomes" id="UP000005870">
    <property type="component" value="Chromosome"/>
</dbReference>
<dbReference type="InterPro" id="IPR039426">
    <property type="entry name" value="TonB-dep_rcpt-like"/>
</dbReference>
<evidence type="ECO:0000256" key="11">
    <source>
        <dbReference type="RuleBase" id="RU003357"/>
    </source>
</evidence>
<keyword evidence="3 9" id="KW-1134">Transmembrane beta strand</keyword>